<reference evidence="2 3" key="1">
    <citation type="submission" date="2018-07" db="EMBL/GenBank/DDBJ databases">
        <title>A draft genome of a endophytic bacteria, a new species of Pedobacter.</title>
        <authorList>
            <person name="Zhang Z.D."/>
            <person name="Chen Z.J."/>
        </authorList>
    </citation>
    <scope>NUCLEOTIDE SEQUENCE [LARGE SCALE GENOMIC DNA]</scope>
    <source>
        <strain evidence="2 3">RS10</strain>
    </source>
</reference>
<feature type="non-terminal residue" evidence="2">
    <location>
        <position position="125"/>
    </location>
</feature>
<dbReference type="Proteomes" id="UP000252081">
    <property type="component" value="Unassembled WGS sequence"/>
</dbReference>
<proteinExistence type="predicted"/>
<evidence type="ECO:0000259" key="1">
    <source>
        <dbReference type="Pfam" id="PF01609"/>
    </source>
</evidence>
<feature type="non-terminal residue" evidence="2">
    <location>
        <position position="1"/>
    </location>
</feature>
<dbReference type="OrthoDB" id="1308160at2"/>
<dbReference type="GO" id="GO:0003677">
    <property type="term" value="F:DNA binding"/>
    <property type="evidence" value="ECO:0007669"/>
    <property type="project" value="InterPro"/>
</dbReference>
<dbReference type="GO" id="GO:0004803">
    <property type="term" value="F:transposase activity"/>
    <property type="evidence" value="ECO:0007669"/>
    <property type="project" value="InterPro"/>
</dbReference>
<gene>
    <name evidence="2" type="ORF">DRW42_28465</name>
</gene>
<dbReference type="InterPro" id="IPR002559">
    <property type="entry name" value="Transposase_11"/>
</dbReference>
<name>A0A366KIM8_9SPHI</name>
<keyword evidence="3" id="KW-1185">Reference proteome</keyword>
<dbReference type="AlphaFoldDB" id="A0A366KIM8"/>
<evidence type="ECO:0000313" key="3">
    <source>
        <dbReference type="Proteomes" id="UP000252081"/>
    </source>
</evidence>
<protein>
    <recommendedName>
        <fullName evidence="1">Transposase IS4-like domain-containing protein</fullName>
    </recommendedName>
</protein>
<accession>A0A366KIM8</accession>
<dbReference type="Pfam" id="PF01609">
    <property type="entry name" value="DDE_Tnp_1"/>
    <property type="match status" value="1"/>
</dbReference>
<comment type="caution">
    <text evidence="2">The sequence shown here is derived from an EMBL/GenBank/DDBJ whole genome shotgun (WGS) entry which is preliminary data.</text>
</comment>
<feature type="domain" description="Transposase IS4-like" evidence="1">
    <location>
        <begin position="20"/>
        <end position="101"/>
    </location>
</feature>
<dbReference type="GO" id="GO:0006313">
    <property type="term" value="P:DNA transposition"/>
    <property type="evidence" value="ECO:0007669"/>
    <property type="project" value="InterPro"/>
</dbReference>
<evidence type="ECO:0000313" key="2">
    <source>
        <dbReference type="EMBL" id="RBQ01400.1"/>
    </source>
</evidence>
<sequence>GSTVGLPPSRQIKDFFGIYSEKAGSVKSCLAQIFMFYDVFSGAILSKMISKMEKTEKTLFNTCIEELPACKSIVILDRGFGYFHICKNLYRAKQNFCIRISTAQSCFAKRITQETRTDFITEWDP</sequence>
<organism evidence="2 3">
    <name type="scientific">Pedobacter miscanthi</name>
    <dbReference type="NCBI Taxonomy" id="2259170"/>
    <lineage>
        <taxon>Bacteria</taxon>
        <taxon>Pseudomonadati</taxon>
        <taxon>Bacteroidota</taxon>
        <taxon>Sphingobacteriia</taxon>
        <taxon>Sphingobacteriales</taxon>
        <taxon>Sphingobacteriaceae</taxon>
        <taxon>Pedobacter</taxon>
    </lineage>
</organism>
<dbReference type="EMBL" id="QNQU01000089">
    <property type="protein sequence ID" value="RBQ01400.1"/>
    <property type="molecule type" value="Genomic_DNA"/>
</dbReference>